<dbReference type="Gene3D" id="1.10.3730.20">
    <property type="match status" value="1"/>
</dbReference>
<dbReference type="PANTHER" id="PTHR42920:SF5">
    <property type="entry name" value="EAMA DOMAIN-CONTAINING PROTEIN"/>
    <property type="match status" value="1"/>
</dbReference>
<evidence type="ECO:0000256" key="6">
    <source>
        <dbReference type="ARBA" id="ARBA00023136"/>
    </source>
</evidence>
<comment type="caution">
    <text evidence="10">The sequence shown here is derived from an EMBL/GenBank/DDBJ whole genome shotgun (WGS) entry which is preliminary data.</text>
</comment>
<evidence type="ECO:0000256" key="5">
    <source>
        <dbReference type="ARBA" id="ARBA00022989"/>
    </source>
</evidence>
<keyword evidence="6 8" id="KW-0472">Membrane</keyword>
<comment type="similarity">
    <text evidence="2">Belongs to the EamA transporter family.</text>
</comment>
<dbReference type="InterPro" id="IPR051258">
    <property type="entry name" value="Diverse_Substrate_Transporter"/>
</dbReference>
<gene>
    <name evidence="10" type="ORF">ACFQO6_14215</name>
</gene>
<evidence type="ECO:0000256" key="1">
    <source>
        <dbReference type="ARBA" id="ARBA00004651"/>
    </source>
</evidence>
<dbReference type="InterPro" id="IPR000620">
    <property type="entry name" value="EamA_dom"/>
</dbReference>
<evidence type="ECO:0000313" key="11">
    <source>
        <dbReference type="Proteomes" id="UP001596524"/>
    </source>
</evidence>
<feature type="transmembrane region" description="Helical" evidence="8">
    <location>
        <begin position="143"/>
        <end position="164"/>
    </location>
</feature>
<evidence type="ECO:0000256" key="3">
    <source>
        <dbReference type="ARBA" id="ARBA00022475"/>
    </source>
</evidence>
<feature type="transmembrane region" description="Helical" evidence="8">
    <location>
        <begin position="233"/>
        <end position="254"/>
    </location>
</feature>
<feature type="region of interest" description="Disordered" evidence="7">
    <location>
        <begin position="278"/>
        <end position="299"/>
    </location>
</feature>
<feature type="transmembrane region" description="Helical" evidence="8">
    <location>
        <begin position="202"/>
        <end position="221"/>
    </location>
</feature>
<keyword evidence="3" id="KW-1003">Cell membrane</keyword>
<protein>
    <submittedName>
        <fullName evidence="10">DMT family transporter</fullName>
    </submittedName>
</protein>
<evidence type="ECO:0000259" key="9">
    <source>
        <dbReference type="Pfam" id="PF00892"/>
    </source>
</evidence>
<evidence type="ECO:0000256" key="8">
    <source>
        <dbReference type="SAM" id="Phobius"/>
    </source>
</evidence>
<keyword evidence="4 8" id="KW-0812">Transmembrane</keyword>
<feature type="transmembrane region" description="Helical" evidence="8">
    <location>
        <begin position="121"/>
        <end position="137"/>
    </location>
</feature>
<organism evidence="10 11">
    <name type="scientific">Nocardioides astragali</name>
    <dbReference type="NCBI Taxonomy" id="1776736"/>
    <lineage>
        <taxon>Bacteria</taxon>
        <taxon>Bacillati</taxon>
        <taxon>Actinomycetota</taxon>
        <taxon>Actinomycetes</taxon>
        <taxon>Propionibacteriales</taxon>
        <taxon>Nocardioidaceae</taxon>
        <taxon>Nocardioides</taxon>
    </lineage>
</organism>
<name>A0ABW2N287_9ACTN</name>
<feature type="domain" description="EamA" evidence="9">
    <location>
        <begin position="144"/>
        <end position="275"/>
    </location>
</feature>
<proteinExistence type="inferred from homology"/>
<feature type="transmembrane region" description="Helical" evidence="8">
    <location>
        <begin position="9"/>
        <end position="29"/>
    </location>
</feature>
<dbReference type="SUPFAM" id="SSF103481">
    <property type="entry name" value="Multidrug resistance efflux transporter EmrE"/>
    <property type="match status" value="2"/>
</dbReference>
<dbReference type="RefSeq" id="WP_255891017.1">
    <property type="nucleotide sequence ID" value="NZ_JAFMZM010000004.1"/>
</dbReference>
<dbReference type="Pfam" id="PF00892">
    <property type="entry name" value="EamA"/>
    <property type="match status" value="1"/>
</dbReference>
<dbReference type="EMBL" id="JBHTCH010000017">
    <property type="protein sequence ID" value="MFC7361426.1"/>
    <property type="molecule type" value="Genomic_DNA"/>
</dbReference>
<sequence length="299" mass="30668">MTPPPSRTLLGPVGLVLIGILSVQLGAAIAKGLFGEISPTAMVWLRLATSAVVLVAVARPRFAGRSRQDWLIVLGFGLSLATMNWAIYQSFSRIPLGIAVTIEFIGPLTLAVLGSRRARDLVWVLLAGLGVALLGFQRTGLDVLGVAYALLAGAAWAAYILLSASTGRRWAGFDGLAVASLVAAAGMTLPAVLSAGSSLWDGRILLIGALVGLLSSVIPYSCELVALRSLRPAVFGILMSLEPAAAALAAIVVLQEHLSPLQWVAIACVVAASIGATRSGSAPGEHPSDHSAAPGTLAT</sequence>
<keyword evidence="11" id="KW-1185">Reference proteome</keyword>
<accession>A0ABW2N287</accession>
<feature type="transmembrane region" description="Helical" evidence="8">
    <location>
        <begin position="176"/>
        <end position="196"/>
    </location>
</feature>
<evidence type="ECO:0000313" key="10">
    <source>
        <dbReference type="EMBL" id="MFC7361426.1"/>
    </source>
</evidence>
<evidence type="ECO:0000256" key="4">
    <source>
        <dbReference type="ARBA" id="ARBA00022692"/>
    </source>
</evidence>
<feature type="transmembrane region" description="Helical" evidence="8">
    <location>
        <begin position="41"/>
        <end position="58"/>
    </location>
</feature>
<evidence type="ECO:0000256" key="7">
    <source>
        <dbReference type="SAM" id="MobiDB-lite"/>
    </source>
</evidence>
<keyword evidence="5 8" id="KW-1133">Transmembrane helix</keyword>
<feature type="transmembrane region" description="Helical" evidence="8">
    <location>
        <begin position="70"/>
        <end position="88"/>
    </location>
</feature>
<dbReference type="InterPro" id="IPR037185">
    <property type="entry name" value="EmrE-like"/>
</dbReference>
<comment type="subcellular location">
    <subcellularLocation>
        <location evidence="1">Cell membrane</location>
        <topology evidence="1">Multi-pass membrane protein</topology>
    </subcellularLocation>
</comment>
<dbReference type="PANTHER" id="PTHR42920">
    <property type="entry name" value="OS03G0707200 PROTEIN-RELATED"/>
    <property type="match status" value="1"/>
</dbReference>
<dbReference type="Proteomes" id="UP001596524">
    <property type="component" value="Unassembled WGS sequence"/>
</dbReference>
<evidence type="ECO:0000256" key="2">
    <source>
        <dbReference type="ARBA" id="ARBA00007362"/>
    </source>
</evidence>
<feature type="transmembrane region" description="Helical" evidence="8">
    <location>
        <begin position="94"/>
        <end position="114"/>
    </location>
</feature>
<reference evidence="11" key="1">
    <citation type="journal article" date="2019" name="Int. J. Syst. Evol. Microbiol.">
        <title>The Global Catalogue of Microorganisms (GCM) 10K type strain sequencing project: providing services to taxonomists for standard genome sequencing and annotation.</title>
        <authorList>
            <consortium name="The Broad Institute Genomics Platform"/>
            <consortium name="The Broad Institute Genome Sequencing Center for Infectious Disease"/>
            <person name="Wu L."/>
            <person name="Ma J."/>
        </authorList>
    </citation>
    <scope>NUCLEOTIDE SEQUENCE [LARGE SCALE GENOMIC DNA]</scope>
    <source>
        <strain evidence="11">FCH27</strain>
    </source>
</reference>